<organism evidence="3 4">
    <name type="scientific">Agrococcus baldri</name>
    <dbReference type="NCBI Taxonomy" id="153730"/>
    <lineage>
        <taxon>Bacteria</taxon>
        <taxon>Bacillati</taxon>
        <taxon>Actinomycetota</taxon>
        <taxon>Actinomycetes</taxon>
        <taxon>Micrococcales</taxon>
        <taxon>Microbacteriaceae</taxon>
        <taxon>Agrococcus</taxon>
    </lineage>
</organism>
<accession>A0AA87RDK7</accession>
<keyword evidence="3" id="KW-0808">Transferase</keyword>
<evidence type="ECO:0000313" key="3">
    <source>
        <dbReference type="EMBL" id="GEK81110.1"/>
    </source>
</evidence>
<dbReference type="InterPro" id="IPR007848">
    <property type="entry name" value="Small_mtfrase_dom"/>
</dbReference>
<dbReference type="SUPFAM" id="SSF53335">
    <property type="entry name" value="S-adenosyl-L-methionine-dependent methyltransferases"/>
    <property type="match status" value="1"/>
</dbReference>
<dbReference type="Pfam" id="PF05175">
    <property type="entry name" value="MTS"/>
    <property type="match status" value="1"/>
</dbReference>
<dbReference type="InterPro" id="IPR029063">
    <property type="entry name" value="SAM-dependent_MTases_sf"/>
</dbReference>
<dbReference type="EMBL" id="BJUU01000019">
    <property type="protein sequence ID" value="GEK81110.1"/>
    <property type="molecule type" value="Genomic_DNA"/>
</dbReference>
<dbReference type="GO" id="GO:0008168">
    <property type="term" value="F:methyltransferase activity"/>
    <property type="evidence" value="ECO:0007669"/>
    <property type="project" value="UniProtKB-KW"/>
</dbReference>
<name>A0AA87RDK7_9MICO</name>
<dbReference type="InterPro" id="IPR050320">
    <property type="entry name" value="N5-glutamine_MTase"/>
</dbReference>
<sequence length="316" mass="33184">MPDGPVPDGPVPDGPVPDGPVHDDPVPGDPAPSHDRDALIVLLRAGGSVFAEDEYEVLREHAERVGPDGRGDAEEILELLVDRRVHGERIEHIVEHAQFAELRVQVDFGVFVPRSRTVLLASLVADRLRELRDERGAAAAPPRLLDFGCGTGAIAALAIHRVPGIEAVAVDSDRFAVACAERNLPGARVVLAGSALALATGEAGAAGQGRISASAPFDVIAANLPYVPTSQLQLLPHGILESEPRTALDGGHDGLDPLGEHALALGALLRDGGMLITEIAPHQAELGTEILELAGFRGIEVRSDEALDATVLLGWR</sequence>
<comment type="caution">
    <text evidence="3">The sequence shown here is derived from an EMBL/GenBank/DDBJ whole genome shotgun (WGS) entry which is preliminary data.</text>
</comment>
<dbReference type="Gene3D" id="3.40.50.150">
    <property type="entry name" value="Vaccinia Virus protein VP39"/>
    <property type="match status" value="1"/>
</dbReference>
<dbReference type="CDD" id="cd02440">
    <property type="entry name" value="AdoMet_MTases"/>
    <property type="match status" value="1"/>
</dbReference>
<keyword evidence="3" id="KW-0489">Methyltransferase</keyword>
<dbReference type="AlphaFoldDB" id="A0AA87RDK7"/>
<proteinExistence type="predicted"/>
<feature type="domain" description="Methyltransferase small" evidence="2">
    <location>
        <begin position="143"/>
        <end position="187"/>
    </location>
</feature>
<dbReference type="Proteomes" id="UP000321749">
    <property type="component" value="Unassembled WGS sequence"/>
</dbReference>
<dbReference type="PANTHER" id="PTHR18895:SF74">
    <property type="entry name" value="MTRF1L RELEASE FACTOR GLUTAMINE METHYLTRANSFERASE"/>
    <property type="match status" value="1"/>
</dbReference>
<evidence type="ECO:0000256" key="1">
    <source>
        <dbReference type="SAM" id="MobiDB-lite"/>
    </source>
</evidence>
<protein>
    <submittedName>
        <fullName evidence="3">N5-glutamine S-adenosyl-L-methionine-dependent methyltransferase</fullName>
    </submittedName>
</protein>
<dbReference type="PANTHER" id="PTHR18895">
    <property type="entry name" value="HEMK METHYLTRANSFERASE"/>
    <property type="match status" value="1"/>
</dbReference>
<keyword evidence="4" id="KW-1185">Reference proteome</keyword>
<reference evidence="3 4" key="1">
    <citation type="submission" date="2019-07" db="EMBL/GenBank/DDBJ databases">
        <title>Whole genome shotgun sequence of Agrococcus baldri NBRC 103055.</title>
        <authorList>
            <person name="Hosoyama A."/>
            <person name="Uohara A."/>
            <person name="Ohji S."/>
            <person name="Ichikawa N."/>
        </authorList>
    </citation>
    <scope>NUCLEOTIDE SEQUENCE [LARGE SCALE GENOMIC DNA]</scope>
    <source>
        <strain evidence="3 4">NBRC 103055</strain>
    </source>
</reference>
<evidence type="ECO:0000259" key="2">
    <source>
        <dbReference type="Pfam" id="PF05175"/>
    </source>
</evidence>
<feature type="compositionally biased region" description="Pro residues" evidence="1">
    <location>
        <begin position="1"/>
        <end position="18"/>
    </location>
</feature>
<dbReference type="GO" id="GO:0032259">
    <property type="term" value="P:methylation"/>
    <property type="evidence" value="ECO:0007669"/>
    <property type="project" value="UniProtKB-KW"/>
</dbReference>
<feature type="region of interest" description="Disordered" evidence="1">
    <location>
        <begin position="1"/>
        <end position="34"/>
    </location>
</feature>
<gene>
    <name evidence="3" type="primary">hemK</name>
    <name evidence="3" type="ORF">ABA31_24610</name>
</gene>
<evidence type="ECO:0000313" key="4">
    <source>
        <dbReference type="Proteomes" id="UP000321749"/>
    </source>
</evidence>